<keyword evidence="4" id="KW-1185">Reference proteome</keyword>
<protein>
    <recommendedName>
        <fullName evidence="2">Sensor histidine kinase NatK-like C-terminal domain-containing protein</fullName>
    </recommendedName>
</protein>
<keyword evidence="1" id="KW-1133">Transmembrane helix</keyword>
<comment type="caution">
    <text evidence="3">The sequence shown here is derived from an EMBL/GenBank/DDBJ whole genome shotgun (WGS) entry which is preliminary data.</text>
</comment>
<reference evidence="3 4" key="1">
    <citation type="journal article" date="2018" name="Int. J. Syst. Evol. Microbiol.">
        <title>Bifidobacterium callitrichidarum sp. nov. from the faeces of the emperor tamarin (Saguinus imperator).</title>
        <authorList>
            <person name="Modesto M."/>
            <person name="Michelini S."/>
            <person name="Sansosti M.C."/>
            <person name="De Filippo C."/>
            <person name="Cavalieri D."/>
            <person name="Qvirist L."/>
            <person name="Andlid T."/>
            <person name="Spiezio C."/>
            <person name="Sandri C."/>
            <person name="Pascarelli S."/>
            <person name="Sgorbati B."/>
            <person name="Mattarelli P."/>
        </authorList>
    </citation>
    <scope>NUCLEOTIDE SEQUENCE [LARGE SCALE GENOMIC DNA]</scope>
    <source>
        <strain evidence="3 4">TRI 5</strain>
    </source>
</reference>
<sequence>MIMLADWFGYGLFPLLLMCGAAVFSKQLMWRKTIWLLTLPAYVIVGDALYQLLMAVLSHFNAGHIIEVLSLTGYYAVCAASLIALLRECTKSAWLESLVVVAAGYTLQHIAVGLLASLTHSPLGSHLTFLDSQAASLAFFAGVYLVVYLILGRSFVIEYAKVRSRVTWVLISVVALAFVIVFNMVMLDGQSEQVMFVGFSYDSIASILLLVILVLISSSDHLYGDLEVMRQQARLAEHHHELAKENIELINIRCHDIRKSIASLSGSGLTADMAKKIENNIRIYDSMFRTGNECLDVLLTEKGLYCTGKGITFTCIADGSRLGFMDDADVYALFGNMLDNAIESVDAVLQPERKIINFTLTAKGGLLVAEEENSYAPERQPVFRDGLPRTTKDDASEHGFGTRSMAWQVRKYQGEMTMKAEDGIFSVSVVLPIPA</sequence>
<dbReference type="AlphaFoldDB" id="A0A2U2NCT2"/>
<feature type="domain" description="Sensor histidine kinase NatK-like C-terminal" evidence="2">
    <location>
        <begin position="328"/>
        <end position="432"/>
    </location>
</feature>
<organism evidence="3 4">
    <name type="scientific">Bifidobacterium callitrichidarum</name>
    <dbReference type="NCBI Taxonomy" id="2052941"/>
    <lineage>
        <taxon>Bacteria</taxon>
        <taxon>Bacillati</taxon>
        <taxon>Actinomycetota</taxon>
        <taxon>Actinomycetes</taxon>
        <taxon>Bifidobacteriales</taxon>
        <taxon>Bifidobacteriaceae</taxon>
        <taxon>Bifidobacterium</taxon>
    </lineage>
</organism>
<feature type="transmembrane region" description="Helical" evidence="1">
    <location>
        <begin position="7"/>
        <end position="25"/>
    </location>
</feature>
<feature type="transmembrane region" description="Helical" evidence="1">
    <location>
        <begin position="137"/>
        <end position="156"/>
    </location>
</feature>
<feature type="transmembrane region" description="Helical" evidence="1">
    <location>
        <begin position="98"/>
        <end position="117"/>
    </location>
</feature>
<dbReference type="InterPro" id="IPR032834">
    <property type="entry name" value="NatK-like_C"/>
</dbReference>
<evidence type="ECO:0000313" key="4">
    <source>
        <dbReference type="Proteomes" id="UP000245876"/>
    </source>
</evidence>
<keyword evidence="1" id="KW-0812">Transmembrane</keyword>
<gene>
    <name evidence="3" type="ORF">DF196_00010</name>
</gene>
<evidence type="ECO:0000259" key="2">
    <source>
        <dbReference type="Pfam" id="PF14501"/>
    </source>
</evidence>
<feature type="transmembrane region" description="Helical" evidence="1">
    <location>
        <begin position="34"/>
        <end position="53"/>
    </location>
</feature>
<feature type="transmembrane region" description="Helical" evidence="1">
    <location>
        <begin position="193"/>
        <end position="216"/>
    </location>
</feature>
<dbReference type="CDD" id="cd16935">
    <property type="entry name" value="HATPase_AgrC-ComD-like"/>
    <property type="match status" value="1"/>
</dbReference>
<dbReference type="Proteomes" id="UP000245876">
    <property type="component" value="Unassembled WGS sequence"/>
</dbReference>
<dbReference type="Pfam" id="PF14501">
    <property type="entry name" value="HATPase_c_5"/>
    <property type="match status" value="1"/>
</dbReference>
<dbReference type="EMBL" id="QFFM01000001">
    <property type="protein sequence ID" value="PWG66955.1"/>
    <property type="molecule type" value="Genomic_DNA"/>
</dbReference>
<evidence type="ECO:0000256" key="1">
    <source>
        <dbReference type="SAM" id="Phobius"/>
    </source>
</evidence>
<proteinExistence type="predicted"/>
<evidence type="ECO:0000313" key="3">
    <source>
        <dbReference type="EMBL" id="PWG66955.1"/>
    </source>
</evidence>
<feature type="transmembrane region" description="Helical" evidence="1">
    <location>
        <begin position="65"/>
        <end position="86"/>
    </location>
</feature>
<name>A0A2U2NCT2_9BIFI</name>
<accession>A0A2U2NCT2</accession>
<feature type="transmembrane region" description="Helical" evidence="1">
    <location>
        <begin position="168"/>
        <end position="187"/>
    </location>
</feature>
<keyword evidence="1" id="KW-0472">Membrane</keyword>